<gene>
    <name evidence="1" type="ORF">ACIBG2_02145</name>
</gene>
<protein>
    <recommendedName>
        <fullName evidence="3">Peptidase metallopeptidase domain-containing protein</fullName>
    </recommendedName>
</protein>
<dbReference type="EMBL" id="JBITGY010000001">
    <property type="protein sequence ID" value="MFI6496150.1"/>
    <property type="molecule type" value="Genomic_DNA"/>
</dbReference>
<dbReference type="RefSeq" id="WP_397078094.1">
    <property type="nucleotide sequence ID" value="NZ_JBITGY010000001.1"/>
</dbReference>
<organism evidence="1 2">
    <name type="scientific">Nonomuraea typhae</name>
    <dbReference type="NCBI Taxonomy" id="2603600"/>
    <lineage>
        <taxon>Bacteria</taxon>
        <taxon>Bacillati</taxon>
        <taxon>Actinomycetota</taxon>
        <taxon>Actinomycetes</taxon>
        <taxon>Streptosporangiales</taxon>
        <taxon>Streptosporangiaceae</taxon>
        <taxon>Nonomuraea</taxon>
    </lineage>
</organism>
<evidence type="ECO:0000313" key="1">
    <source>
        <dbReference type="EMBL" id="MFI6496150.1"/>
    </source>
</evidence>
<comment type="caution">
    <text evidence="1">The sequence shown here is derived from an EMBL/GenBank/DDBJ whole genome shotgun (WGS) entry which is preliminary data.</text>
</comment>
<sequence>MPSVRQSKAVRSLPISVRALGREAGLPGQVPVRELLRRTGMFTKPVHIKVLRYTWGTVAPDARNHPIWPDAALNEILHAPNGWSLGDFWSDATLRLFELRFSVEPWRVLVNVSHKDARDDRGGVVDKCRHQAEQDGVSFEGVDRIVAMVHPPPVNAGAVGGNAVLDQGAFGLSFFQHELGHVLGFEHAFGPCGDYVYQDDYSVMGFSAVQTRAIAVPAAFTGVQVLEAATFWNSDRALSPAALYRYAGDFAASSSVIRVDLATRPRVRLAAFGQAGLHDPVLAVASTAQGEIMAEYRARFGQDGGVQPAVVVHSLRRRPVLRWHGEQDPVWYEGHMGVSSPVPSPGPSVSVDTVFKAELVSVTPDLRYVEVVLS</sequence>
<name>A0ABW7YJS0_9ACTN</name>
<keyword evidence="2" id="KW-1185">Reference proteome</keyword>
<dbReference type="SUPFAM" id="SSF55486">
    <property type="entry name" value="Metalloproteases ('zincins'), catalytic domain"/>
    <property type="match status" value="1"/>
</dbReference>
<evidence type="ECO:0008006" key="3">
    <source>
        <dbReference type="Google" id="ProtNLM"/>
    </source>
</evidence>
<reference evidence="1 2" key="1">
    <citation type="submission" date="2024-10" db="EMBL/GenBank/DDBJ databases">
        <title>The Natural Products Discovery Center: Release of the First 8490 Sequenced Strains for Exploring Actinobacteria Biosynthetic Diversity.</title>
        <authorList>
            <person name="Kalkreuter E."/>
            <person name="Kautsar S.A."/>
            <person name="Yang D."/>
            <person name="Bader C.D."/>
            <person name="Teijaro C.N."/>
            <person name="Fluegel L."/>
            <person name="Davis C.M."/>
            <person name="Simpson J.R."/>
            <person name="Lauterbach L."/>
            <person name="Steele A.D."/>
            <person name="Gui C."/>
            <person name="Meng S."/>
            <person name="Li G."/>
            <person name="Viehrig K."/>
            <person name="Ye F."/>
            <person name="Su P."/>
            <person name="Kiefer A.F."/>
            <person name="Nichols A."/>
            <person name="Cepeda A.J."/>
            <person name="Yan W."/>
            <person name="Fan B."/>
            <person name="Jiang Y."/>
            <person name="Adhikari A."/>
            <person name="Zheng C.-J."/>
            <person name="Schuster L."/>
            <person name="Cowan T.M."/>
            <person name="Smanski M.J."/>
            <person name="Chevrette M.G."/>
            <person name="De Carvalho L.P.S."/>
            <person name="Shen B."/>
        </authorList>
    </citation>
    <scope>NUCLEOTIDE SEQUENCE [LARGE SCALE GENOMIC DNA]</scope>
    <source>
        <strain evidence="1 2">NPDC050545</strain>
    </source>
</reference>
<dbReference type="Proteomes" id="UP001612741">
    <property type="component" value="Unassembled WGS sequence"/>
</dbReference>
<accession>A0ABW7YJS0</accession>
<proteinExistence type="predicted"/>
<evidence type="ECO:0000313" key="2">
    <source>
        <dbReference type="Proteomes" id="UP001612741"/>
    </source>
</evidence>